<dbReference type="OrthoDB" id="3556996at2759"/>
<evidence type="ECO:0000313" key="4">
    <source>
        <dbReference type="EMBL" id="CAI6336128.1"/>
    </source>
</evidence>
<name>A0A9W4UGL9_9PLEO</name>
<proteinExistence type="predicted"/>
<evidence type="ECO:0000259" key="3">
    <source>
        <dbReference type="PROSITE" id="PS50948"/>
    </source>
</evidence>
<dbReference type="PRINTS" id="PR01217">
    <property type="entry name" value="PRICHEXTENSN"/>
</dbReference>
<keyword evidence="5" id="KW-1185">Reference proteome</keyword>
<feature type="chain" id="PRO_5040921808" description="Apple domain-containing protein" evidence="2">
    <location>
        <begin position="18"/>
        <end position="278"/>
    </location>
</feature>
<protein>
    <recommendedName>
        <fullName evidence="3">Apple domain-containing protein</fullName>
    </recommendedName>
</protein>
<evidence type="ECO:0000313" key="5">
    <source>
        <dbReference type="Proteomes" id="UP001152607"/>
    </source>
</evidence>
<dbReference type="EMBL" id="CAOQHR010000006">
    <property type="protein sequence ID" value="CAI6336128.1"/>
    <property type="molecule type" value="Genomic_DNA"/>
</dbReference>
<dbReference type="AlphaFoldDB" id="A0A9W4UGL9"/>
<evidence type="ECO:0000256" key="1">
    <source>
        <dbReference type="SAM" id="MobiDB-lite"/>
    </source>
</evidence>
<dbReference type="InterPro" id="IPR003609">
    <property type="entry name" value="Pan_app"/>
</dbReference>
<keyword evidence="2" id="KW-0732">Signal</keyword>
<feature type="domain" description="Apple" evidence="3">
    <location>
        <begin position="132"/>
        <end position="204"/>
    </location>
</feature>
<gene>
    <name evidence="4" type="ORF">PDIGIT_LOCUS9220</name>
</gene>
<feature type="compositionally biased region" description="Pro residues" evidence="1">
    <location>
        <begin position="93"/>
        <end position="127"/>
    </location>
</feature>
<sequence>MKSQLLLTVALAASASARVIEGRQAKPPPAPAATGDLGKCGLDSFDGHPNEANRFCSSILVSGTLTVTTTISKGSTSTVSTTVFTTITRTSTPKPPITTPTSTPKPPITTPTPTPTPTKPTSSPSPTPTAGCGIVGYTKDTAAYYFDSSGTQNTFALCSAACKADAKCKSFGYGEANCMLFDVDATSNTNYNPQSPYTFYDAACPVELPVRKKAAEKRQISISLGISDPAKISSACFCYLGTVPAGTTKTASVTTTGVVKVTSTVTRTLSLVDGRRVG</sequence>
<organism evidence="4 5">
    <name type="scientific">Periconia digitata</name>
    <dbReference type="NCBI Taxonomy" id="1303443"/>
    <lineage>
        <taxon>Eukaryota</taxon>
        <taxon>Fungi</taxon>
        <taxon>Dikarya</taxon>
        <taxon>Ascomycota</taxon>
        <taxon>Pezizomycotina</taxon>
        <taxon>Dothideomycetes</taxon>
        <taxon>Pleosporomycetidae</taxon>
        <taxon>Pleosporales</taxon>
        <taxon>Massarineae</taxon>
        <taxon>Periconiaceae</taxon>
        <taxon>Periconia</taxon>
    </lineage>
</organism>
<dbReference type="Proteomes" id="UP001152607">
    <property type="component" value="Unassembled WGS sequence"/>
</dbReference>
<evidence type="ECO:0000256" key="2">
    <source>
        <dbReference type="SAM" id="SignalP"/>
    </source>
</evidence>
<dbReference type="Pfam" id="PF00024">
    <property type="entry name" value="PAN_1"/>
    <property type="match status" value="1"/>
</dbReference>
<feature type="region of interest" description="Disordered" evidence="1">
    <location>
        <begin position="88"/>
        <end position="130"/>
    </location>
</feature>
<accession>A0A9W4UGL9</accession>
<reference evidence="4" key="1">
    <citation type="submission" date="2023-01" db="EMBL/GenBank/DDBJ databases">
        <authorList>
            <person name="Van Ghelder C."/>
            <person name="Rancurel C."/>
        </authorList>
    </citation>
    <scope>NUCLEOTIDE SEQUENCE</scope>
    <source>
        <strain evidence="4">CNCM I-4278</strain>
    </source>
</reference>
<feature type="signal peptide" evidence="2">
    <location>
        <begin position="1"/>
        <end position="17"/>
    </location>
</feature>
<comment type="caution">
    <text evidence="4">The sequence shown here is derived from an EMBL/GenBank/DDBJ whole genome shotgun (WGS) entry which is preliminary data.</text>
</comment>
<dbReference type="PROSITE" id="PS50948">
    <property type="entry name" value="PAN"/>
    <property type="match status" value="1"/>
</dbReference>